<dbReference type="InterPro" id="IPR029044">
    <property type="entry name" value="Nucleotide-diphossugar_trans"/>
</dbReference>
<dbReference type="GO" id="GO:0016779">
    <property type="term" value="F:nucleotidyltransferase activity"/>
    <property type="evidence" value="ECO:0007669"/>
    <property type="project" value="UniProtKB-KW"/>
</dbReference>
<sequence length="48" mass="5273">EAVYAYAYKGTRYDCGAKEGFLQATVELALAHPEVGAQFRAYMKSLAL</sequence>
<keyword evidence="1" id="KW-0808">Transferase</keyword>
<organism evidence="1 2">
    <name type="scientific">Variovorax ginsengisoli</name>
    <dbReference type="NCBI Taxonomy" id="363844"/>
    <lineage>
        <taxon>Bacteria</taxon>
        <taxon>Pseudomonadati</taxon>
        <taxon>Pseudomonadota</taxon>
        <taxon>Betaproteobacteria</taxon>
        <taxon>Burkholderiales</taxon>
        <taxon>Comamonadaceae</taxon>
        <taxon>Variovorax</taxon>
    </lineage>
</organism>
<comment type="caution">
    <text evidence="1">The sequence shown here is derived from an EMBL/GenBank/DDBJ whole genome shotgun (WGS) entry which is preliminary data.</text>
</comment>
<keyword evidence="2" id="KW-1185">Reference proteome</keyword>
<keyword evidence="1" id="KW-0548">Nucleotidyltransferase</keyword>
<protein>
    <submittedName>
        <fullName evidence="1">UTP-glucose-1-phosphate uridylyltransferase</fullName>
    </submittedName>
</protein>
<dbReference type="Proteomes" id="UP001226867">
    <property type="component" value="Unassembled WGS sequence"/>
</dbReference>
<feature type="non-terminal residue" evidence="1">
    <location>
        <position position="1"/>
    </location>
</feature>
<dbReference type="Gene3D" id="3.90.550.10">
    <property type="entry name" value="Spore Coat Polysaccharide Biosynthesis Protein SpsA, Chain A"/>
    <property type="match status" value="1"/>
</dbReference>
<dbReference type="EMBL" id="JAUSRO010000030">
    <property type="protein sequence ID" value="MDP9903043.1"/>
    <property type="molecule type" value="Genomic_DNA"/>
</dbReference>
<reference evidence="1 2" key="1">
    <citation type="submission" date="2023-07" db="EMBL/GenBank/DDBJ databases">
        <title>Sorghum-associated microbial communities from plants grown in Nebraska, USA.</title>
        <authorList>
            <person name="Schachtman D."/>
        </authorList>
    </citation>
    <scope>NUCLEOTIDE SEQUENCE [LARGE SCALE GENOMIC DNA]</scope>
    <source>
        <strain evidence="1 2">DS1607</strain>
    </source>
</reference>
<accession>A0ABT9SFA5</accession>
<evidence type="ECO:0000313" key="1">
    <source>
        <dbReference type="EMBL" id="MDP9903043.1"/>
    </source>
</evidence>
<name>A0ABT9SFA5_9BURK</name>
<proteinExistence type="predicted"/>
<gene>
    <name evidence="1" type="ORF">J2W36_005324</name>
</gene>
<evidence type="ECO:0000313" key="2">
    <source>
        <dbReference type="Proteomes" id="UP001226867"/>
    </source>
</evidence>